<dbReference type="FunFam" id="1.10.1030.10:FF:000002">
    <property type="entry name" value="Carbamoyl-phosphate synthase large chain"/>
    <property type="match status" value="1"/>
</dbReference>
<dbReference type="GO" id="GO:0046872">
    <property type="term" value="F:metal ion binding"/>
    <property type="evidence" value="ECO:0007669"/>
    <property type="project" value="UniProtKB-KW"/>
</dbReference>
<evidence type="ECO:0000256" key="25">
    <source>
        <dbReference type="ARBA" id="ARBA00043984"/>
    </source>
</evidence>
<dbReference type="InterPro" id="IPR016185">
    <property type="entry name" value="PreATP-grasp_dom_sf"/>
</dbReference>
<evidence type="ECO:0000256" key="32">
    <source>
        <dbReference type="PROSITE-ProRule" id="PRU00409"/>
    </source>
</evidence>
<evidence type="ECO:0000256" key="17">
    <source>
        <dbReference type="ARBA" id="ARBA00022840"/>
    </source>
</evidence>
<evidence type="ECO:0000256" key="30">
    <source>
        <dbReference type="ARBA" id="ARBA00048859"/>
    </source>
</evidence>
<dbReference type="InterPro" id="IPR005479">
    <property type="entry name" value="CPAse_ATP-bd"/>
</dbReference>
<evidence type="ECO:0000259" key="33">
    <source>
        <dbReference type="PROSITE" id="PS50975"/>
    </source>
</evidence>
<dbReference type="InterPro" id="IPR002474">
    <property type="entry name" value="CarbamoylP_synth_ssu_N"/>
</dbReference>
<evidence type="ECO:0000256" key="5">
    <source>
        <dbReference type="ARBA" id="ARBA00004852"/>
    </source>
</evidence>
<evidence type="ECO:0000256" key="8">
    <source>
        <dbReference type="ARBA" id="ARBA00022571"/>
    </source>
</evidence>
<dbReference type="PROSITE" id="PS51855">
    <property type="entry name" value="MGS"/>
    <property type="match status" value="1"/>
</dbReference>
<dbReference type="NCBIfam" id="NF009455">
    <property type="entry name" value="PRK12815.1"/>
    <property type="match status" value="1"/>
</dbReference>
<dbReference type="NCBIfam" id="NF002032">
    <property type="entry name" value="PRK00856.1"/>
    <property type="match status" value="1"/>
</dbReference>
<comment type="pathway">
    <text evidence="5">Pyrimidine metabolism; UMP biosynthesis via de novo pathway; (S)-dihydroorotate from bicarbonate: step 2/3.</text>
</comment>
<dbReference type="FunFam" id="3.20.20.140:FF:000036">
    <property type="entry name" value="Carbamoyl-phosphate synthase large chain"/>
    <property type="match status" value="1"/>
</dbReference>
<dbReference type="InterPro" id="IPR005483">
    <property type="entry name" value="CPSase_dom"/>
</dbReference>
<dbReference type="PROSITE" id="PS00482">
    <property type="entry name" value="DIHYDROOROTASE_1"/>
    <property type="match status" value="1"/>
</dbReference>
<dbReference type="Gene3D" id="3.40.50.1380">
    <property type="entry name" value="Methylglyoxal synthase-like domain"/>
    <property type="match status" value="1"/>
</dbReference>
<dbReference type="InterPro" id="IPR006275">
    <property type="entry name" value="CPSase_lsu"/>
</dbReference>
<comment type="catalytic activity">
    <reaction evidence="28">
        <text>(S)-dihydroorotate + H2O = N-carbamoyl-L-aspartate + H(+)</text>
        <dbReference type="Rhea" id="RHEA:24296"/>
        <dbReference type="ChEBI" id="CHEBI:15377"/>
        <dbReference type="ChEBI" id="CHEBI:15378"/>
        <dbReference type="ChEBI" id="CHEBI:30864"/>
        <dbReference type="ChEBI" id="CHEBI:32814"/>
        <dbReference type="EC" id="3.5.2.3"/>
    </reaction>
</comment>
<dbReference type="SUPFAM" id="SSF56059">
    <property type="entry name" value="Glutathione synthetase ATP-binding domain-like"/>
    <property type="match status" value="2"/>
</dbReference>
<dbReference type="Gene3D" id="3.20.20.140">
    <property type="entry name" value="Metal-dependent hydrolases"/>
    <property type="match status" value="1"/>
</dbReference>
<keyword evidence="15" id="KW-0378">Hydrolase</keyword>
<evidence type="ECO:0000256" key="14">
    <source>
        <dbReference type="ARBA" id="ARBA00022741"/>
    </source>
</evidence>
<evidence type="ECO:0000256" key="11">
    <source>
        <dbReference type="ARBA" id="ARBA00022679"/>
    </source>
</evidence>
<keyword evidence="21" id="KW-0464">Manganese</keyword>
<dbReference type="SUPFAM" id="SSF51338">
    <property type="entry name" value="Composite domain of metallo-dependent hydrolases"/>
    <property type="match status" value="1"/>
</dbReference>
<dbReference type="FunFam" id="3.40.50.1380:FF:000005">
    <property type="entry name" value="CAD protein-like isoform X1"/>
    <property type="match status" value="1"/>
</dbReference>
<keyword evidence="10" id="KW-0028">Amino-acid biosynthesis</keyword>
<comment type="pathway">
    <text evidence="4">Pyrimidine metabolism; UMP biosynthesis via de novo pathway; (S)-dihydroorotate from bicarbonate: step 1/3.</text>
</comment>
<dbReference type="PRINTS" id="PR00100">
    <property type="entry name" value="AOTCASE"/>
</dbReference>
<dbReference type="PROSITE" id="PS00866">
    <property type="entry name" value="CPSASE_1"/>
    <property type="match status" value="2"/>
</dbReference>
<dbReference type="SUPFAM" id="SSF52440">
    <property type="entry name" value="PreATP-grasp domain"/>
    <property type="match status" value="2"/>
</dbReference>
<dbReference type="Pfam" id="PF00185">
    <property type="entry name" value="OTCace"/>
    <property type="match status" value="1"/>
</dbReference>
<dbReference type="InterPro" id="IPR002195">
    <property type="entry name" value="Dihydroorotase_CS"/>
</dbReference>
<dbReference type="Proteomes" id="UP000015104">
    <property type="component" value="Unassembled WGS sequence"/>
</dbReference>
<feature type="domain" description="ATP-grasp" evidence="33">
    <location>
        <begin position="513"/>
        <end position="705"/>
    </location>
</feature>
<dbReference type="GO" id="GO:0004151">
    <property type="term" value="F:dihydroorotase activity"/>
    <property type="evidence" value="ECO:0007669"/>
    <property type="project" value="UniProtKB-EC"/>
</dbReference>
<proteinExistence type="inferred from homology"/>
<evidence type="ECO:0000256" key="29">
    <source>
        <dbReference type="ARBA" id="ARBA00048816"/>
    </source>
</evidence>
<sequence length="2211" mass="245739">MACLTLQDGSQFFGHPFGYKQNVSGEIVFQTGMVGYVESLTDPSYFNQILVFTYPLVGNYGVPNDEVDDFGILKYFEAPKIWVKALIVDELSDFYSHWNGKYDLNDWLVKNQVVGIQGMDTRALTKHIRDNKTQIAQIKITIPDLVVPEIPLFKGNYVAAVSTKSQRIFNPKGHPHILMIDCGAKYNQIRCFVNRGAKVSLVPWDFNFIECDIPYDGIFLSNGPGDPEDCQIIVERIRLILNSSNIKPIFGICLGHQLLSLAAGGKTYKMNFGNRGHNQPCLFTNTKRCFVTSQNHGYAVDASSLSTEWAPLFTNANDDSNEGIYHKEKPFFSVQFHPEHKAGPDDLESLFDVYLDLIANYKSGDKVIDLITKRLNIPTFKEARKYPRKVLILGSGGLSIGQAGEFDYSGSQAIKAMKEEGISTVLINPNIATVQTNPGLAEKVYFLPITAEYVIEVIKLERPDGILLMFGGQTALNCGIELNNRGIFKQYSITVMGTPIQSIINSEDRKLFADQVASIGGRVAPSGAVYSVEEAIITAKRLGYPILIRAAYALGGLGSGFAHDETELRKIVSKALLHSNQVLLDKSLKGWKEIEYEIIRDSYDNCIAICNMENLDPLGIHTGESIVVAPSQTLTDSEYYLLRSMSIKIVRHLGVIGECNVQFALNPKSEEFYIIEVNPRLSRSSALASKATGYPLAYVAAKLSLGICLSDLKNSVTGSTTACFEPSLDYCVVKIPRWDLGKFTGVSRRIGSSMKSVGEVMAIGRRFEEAFQKALRMVHENCAGFDPGVEEPTAQKLECPTDMRIFVLAAALRDNYSIEELNQLTAIDKWFLYKMKRIIDHQRFLKTINSNSISSDIILQSKKLGFSDKQIASCVGSAELLIRALRYSSSPPIRPRVRKVDTVAAEYPASTNYLYLTYNASEDDTDNIYPSEINKNSVIVIGSGVYRIGSSVEFDCCAVGCVSQLRKMNKTTIMINYNPETVSTDYDVCDRLYFDEISFEVVMDIYEIENPHGIILSMGGQLPNNIAMDLHRQNARILGTSPENIDGAENRFKFSRLLDIKGIDQPKWRELTDIEGALNFCAETSYPCIVRPSYVLSGAGMIVAFNANELTTYLAKEATVNRDHPVVISKYIVGAKEIDVDAVARDGELVKIAVSEHVENAGVHSGDATLITPPNDLNEETLARIKEICAAIGQALAVNGPYNMQLIAKNNQLYVIECNLRVSRSFPFVSKTLDFDYVALATKVIMGAYEPDSQEFGTNTFSPAVTNSRVGVKVPQFSFSRLAGADVALGVEMASTGEVACFGENKYEAYLKALMSTGFRIPQRKVAFLSIGGYERKDELLGSVRLLKSMNYKLFGSQGTADYYTHKGIYIEAIEWPFEEIGNENPTVNIVDAIVASLAEKEFDLIINIPMRSRGARRVSTLGYRARRFAIDHSVPLISDVKCARLLIDALSMIEGSPKVKTNIDCLTARKIIRLPGLIDVHVHLREPGGEEKEDFISGTSAALAGGITMVCAMPNTDPAIVDGDTLNQVRTLAKSKAKCDYTFFLGATPSNAELLPSLAKSQNPVVGLKMYLNQTFGTLTMSNFDDWIKQFEHWPKDLPIVAHAEGRDTAAIIMVASKYQRSVHICHVARAEEIFMIKAAKEEGKKVTCEVCPHHLFLSEEDVTYIGESKSSVKPPLVKKSDQQALWANLDVIDCFATDHAPHLLSHKHKQFCPGFPGLETILPLLLTAVHEKKLSLKDILTKLYINPRRIFNLPDQPDTYIEIDLDETWIIPESLPYTKADWTPFAGRKVKGKVRRVVLRGEVAFIDGQVLVPPGFGNEICPLTEVDRIKEPIRITVPEICADVIQELKLNDLGDIKTELTGDKIPLPTPPIPTITSTKVEPVPTKRIKSIAVVHDDDTLRNKDILSVDMFTAQTLHVLFNCAQEIKKLIEKKADLCDVLRRKTLGLYFHEPSSRTFHSFNAAMVRLGGSIGKFDPSESSQQKGETFDDTMKTMSSYYDALVIRHPQVGAARMAAAAAQIPIINGGDGTGEHPTQALLDVFTIREEIGTVNGLTISLVGDLLNGRTVHSLAKLLTHYNVRLKLISPPSLKLPDSVKNYLIEKQIPFEENTNLEDALAESDVIYMTRIQKERITRDLDYRNWTEQFIITPELMSKAKKKMIVMHPLPRNEEISPAFDKDPRAAYFRQMRNGMFVRMALLAMVFGHTVSSA</sequence>
<dbReference type="InterPro" id="IPR011059">
    <property type="entry name" value="Metal-dep_hydrolase_composite"/>
</dbReference>
<dbReference type="GO" id="GO:0004087">
    <property type="term" value="F:carbamoyl-phosphate synthase (ammonia) activity"/>
    <property type="evidence" value="ECO:0007669"/>
    <property type="project" value="UniProtKB-EC"/>
</dbReference>
<dbReference type="InterPro" id="IPR006131">
    <property type="entry name" value="Asp_carbamoyltransf_Asp/Orn-bd"/>
</dbReference>
<dbReference type="InterPro" id="IPR011761">
    <property type="entry name" value="ATP-grasp"/>
</dbReference>
<dbReference type="InterPro" id="IPR029062">
    <property type="entry name" value="Class_I_gatase-like"/>
</dbReference>
<dbReference type="InterPro" id="IPR005480">
    <property type="entry name" value="CPSase_lsu_oligo"/>
</dbReference>
<comment type="cofactor">
    <cofactor evidence="1">
        <name>Mn(2+)</name>
        <dbReference type="ChEBI" id="CHEBI:29035"/>
    </cofactor>
</comment>
<dbReference type="Pfam" id="PF01979">
    <property type="entry name" value="Amidohydro_1"/>
    <property type="match status" value="1"/>
</dbReference>
<dbReference type="GO" id="GO:0006541">
    <property type="term" value="P:glutamine metabolic process"/>
    <property type="evidence" value="ECO:0007669"/>
    <property type="project" value="InterPro"/>
</dbReference>
<dbReference type="GO" id="GO:0004359">
    <property type="term" value="F:glutaminase activity"/>
    <property type="evidence" value="ECO:0007669"/>
    <property type="project" value="UniProtKB-EC"/>
</dbReference>
<dbReference type="InterPro" id="IPR032466">
    <property type="entry name" value="Metal_Hydrolase"/>
</dbReference>
<evidence type="ECO:0000256" key="4">
    <source>
        <dbReference type="ARBA" id="ARBA00004812"/>
    </source>
</evidence>
<dbReference type="SUPFAM" id="SSF52021">
    <property type="entry name" value="Carbamoyl phosphate synthetase, small subunit N-terminal domain"/>
    <property type="match status" value="1"/>
</dbReference>
<organism evidence="35 36">
    <name type="scientific">Tetranychus urticae</name>
    <name type="common">Two-spotted spider mite</name>
    <dbReference type="NCBI Taxonomy" id="32264"/>
    <lineage>
        <taxon>Eukaryota</taxon>
        <taxon>Metazoa</taxon>
        <taxon>Ecdysozoa</taxon>
        <taxon>Arthropoda</taxon>
        <taxon>Chelicerata</taxon>
        <taxon>Arachnida</taxon>
        <taxon>Acari</taxon>
        <taxon>Acariformes</taxon>
        <taxon>Trombidiformes</taxon>
        <taxon>Prostigmata</taxon>
        <taxon>Eleutherengona</taxon>
        <taxon>Raphignathae</taxon>
        <taxon>Tetranychoidea</taxon>
        <taxon>Tetranychidae</taxon>
        <taxon>Tetranychus</taxon>
    </lineage>
</organism>
<dbReference type="InterPro" id="IPR006274">
    <property type="entry name" value="CarbamoylP_synth_ssu"/>
</dbReference>
<evidence type="ECO:0000256" key="10">
    <source>
        <dbReference type="ARBA" id="ARBA00022605"/>
    </source>
</evidence>
<dbReference type="FunFam" id="3.40.50.20:FF:000001">
    <property type="entry name" value="Carbamoyl-phosphate synthase large chain"/>
    <property type="match status" value="1"/>
</dbReference>
<evidence type="ECO:0000256" key="1">
    <source>
        <dbReference type="ARBA" id="ARBA00001936"/>
    </source>
</evidence>
<dbReference type="PROSITE" id="PS50975">
    <property type="entry name" value="ATP_GRASP"/>
    <property type="match status" value="2"/>
</dbReference>
<comment type="catalytic activity">
    <reaction evidence="31">
        <text>L-glutamine + H2O = L-glutamate + NH4(+)</text>
        <dbReference type="Rhea" id="RHEA:15889"/>
        <dbReference type="ChEBI" id="CHEBI:15377"/>
        <dbReference type="ChEBI" id="CHEBI:28938"/>
        <dbReference type="ChEBI" id="CHEBI:29985"/>
        <dbReference type="ChEBI" id="CHEBI:58359"/>
        <dbReference type="EC" id="3.5.1.2"/>
    </reaction>
</comment>
<evidence type="ECO:0000256" key="3">
    <source>
        <dbReference type="ARBA" id="ARBA00004730"/>
    </source>
</evidence>
<evidence type="ECO:0000313" key="36">
    <source>
        <dbReference type="Proteomes" id="UP000015104"/>
    </source>
</evidence>
<dbReference type="InterPro" id="IPR013815">
    <property type="entry name" value="ATP_grasp_subdomain_1"/>
</dbReference>
<dbReference type="CDD" id="cd01744">
    <property type="entry name" value="GATase1_CPSase"/>
    <property type="match status" value="1"/>
</dbReference>
<dbReference type="FunFam" id="3.30.1490.20:FF:000001">
    <property type="entry name" value="Carbamoyl-phosphate synthase large chain"/>
    <property type="match status" value="1"/>
</dbReference>
<keyword evidence="8" id="KW-0055">Arginine biosynthesis</keyword>
<dbReference type="OMA" id="WSPFNGK"/>
<dbReference type="SUPFAM" id="SSF51556">
    <property type="entry name" value="Metallo-dependent hydrolases"/>
    <property type="match status" value="1"/>
</dbReference>
<dbReference type="GO" id="GO:0044205">
    <property type="term" value="P:'de novo' UMP biosynthetic process"/>
    <property type="evidence" value="ECO:0007669"/>
    <property type="project" value="UniProtKB-UniPathway"/>
</dbReference>
<dbReference type="SUPFAM" id="SSF52335">
    <property type="entry name" value="Methylglyoxal synthase-like"/>
    <property type="match status" value="1"/>
</dbReference>
<keyword evidence="13" id="KW-0677">Repeat</keyword>
<comment type="catalytic activity">
    <reaction evidence="29">
        <text>hydrogencarbonate + L-glutamine + 2 ATP + H2O = carbamoyl phosphate + L-glutamate + 2 ADP + phosphate + 2 H(+)</text>
        <dbReference type="Rhea" id="RHEA:18633"/>
        <dbReference type="ChEBI" id="CHEBI:15377"/>
        <dbReference type="ChEBI" id="CHEBI:15378"/>
        <dbReference type="ChEBI" id="CHEBI:17544"/>
        <dbReference type="ChEBI" id="CHEBI:29985"/>
        <dbReference type="ChEBI" id="CHEBI:30616"/>
        <dbReference type="ChEBI" id="CHEBI:43474"/>
        <dbReference type="ChEBI" id="CHEBI:58228"/>
        <dbReference type="ChEBI" id="CHEBI:58359"/>
        <dbReference type="ChEBI" id="CHEBI:456216"/>
        <dbReference type="EC" id="6.3.5.5"/>
    </reaction>
</comment>
<reference evidence="35" key="2">
    <citation type="submission" date="2015-06" db="UniProtKB">
        <authorList>
            <consortium name="EnsemblMetazoa"/>
        </authorList>
    </citation>
    <scope>IDENTIFICATION</scope>
</reference>
<evidence type="ECO:0000256" key="2">
    <source>
        <dbReference type="ARBA" id="ARBA00001947"/>
    </source>
</evidence>
<comment type="cofactor">
    <cofactor evidence="2">
        <name>Zn(2+)</name>
        <dbReference type="ChEBI" id="CHEBI:29105"/>
    </cofactor>
</comment>
<name>T1KED0_TETUR</name>
<dbReference type="InterPro" id="IPR036901">
    <property type="entry name" value="Asp/Orn_carbamoylTrfase_sf"/>
</dbReference>
<keyword evidence="9" id="KW-0436">Ligase</keyword>
<dbReference type="InterPro" id="IPR035686">
    <property type="entry name" value="CPSase_GATase1"/>
</dbReference>
<dbReference type="GO" id="GO:0006207">
    <property type="term" value="P:'de novo' pyrimidine nucleobase biosynthetic process"/>
    <property type="evidence" value="ECO:0007669"/>
    <property type="project" value="InterPro"/>
</dbReference>
<dbReference type="PANTHER" id="PTHR11405:SF5">
    <property type="entry name" value="CAD PROTEIN"/>
    <property type="match status" value="1"/>
</dbReference>
<dbReference type="GO" id="GO:0006526">
    <property type="term" value="P:L-arginine biosynthetic process"/>
    <property type="evidence" value="ECO:0007669"/>
    <property type="project" value="UniProtKB-KW"/>
</dbReference>
<dbReference type="InterPro" id="IPR006132">
    <property type="entry name" value="Asp/Orn_carbamoyltranf_P-bd"/>
</dbReference>
<keyword evidence="19" id="KW-0315">Glutamine amidotransferase</keyword>
<dbReference type="Gene3D" id="3.50.30.20">
    <property type="entry name" value="Carbamoyl-phosphate synthase small subunit, N-terminal domain"/>
    <property type="match status" value="1"/>
</dbReference>
<dbReference type="SMART" id="SM01096">
    <property type="entry name" value="CPSase_L_D3"/>
    <property type="match status" value="1"/>
</dbReference>
<dbReference type="Pfam" id="PF02787">
    <property type="entry name" value="CPSase_L_D3"/>
    <property type="match status" value="1"/>
</dbReference>
<evidence type="ECO:0000256" key="12">
    <source>
        <dbReference type="ARBA" id="ARBA00022723"/>
    </source>
</evidence>
<keyword evidence="11" id="KW-0808">Transferase</keyword>
<dbReference type="SUPFAM" id="SSF53671">
    <property type="entry name" value="Aspartate/ornithine carbamoyltransferase"/>
    <property type="match status" value="1"/>
</dbReference>
<evidence type="ECO:0000256" key="16">
    <source>
        <dbReference type="ARBA" id="ARBA00022833"/>
    </source>
</evidence>
<dbReference type="SUPFAM" id="SSF48108">
    <property type="entry name" value="Carbamoyl phosphate synthetase, large subunit connection domain"/>
    <property type="match status" value="1"/>
</dbReference>
<evidence type="ECO:0000256" key="23">
    <source>
        <dbReference type="ARBA" id="ARBA00043968"/>
    </source>
</evidence>
<keyword evidence="14 32" id="KW-0547">Nucleotide-binding</keyword>
<dbReference type="Gene3D" id="1.10.1030.10">
    <property type="entry name" value="Carbamoyl-phosphate synthetase, large subunit oligomerisation domain"/>
    <property type="match status" value="1"/>
</dbReference>
<evidence type="ECO:0000256" key="9">
    <source>
        <dbReference type="ARBA" id="ARBA00022598"/>
    </source>
</evidence>
<dbReference type="CDD" id="cd01423">
    <property type="entry name" value="MGS_CPS_I_III"/>
    <property type="match status" value="1"/>
</dbReference>
<dbReference type="PROSITE" id="PS51273">
    <property type="entry name" value="GATASE_TYPE_1"/>
    <property type="match status" value="1"/>
</dbReference>
<dbReference type="Pfam" id="PF00117">
    <property type="entry name" value="GATase"/>
    <property type="match status" value="1"/>
</dbReference>
<dbReference type="InterPro" id="IPR017926">
    <property type="entry name" value="GATASE"/>
</dbReference>
<dbReference type="InterPro" id="IPR002082">
    <property type="entry name" value="Asp_carbamoyltransf"/>
</dbReference>
<dbReference type="FunFam" id="3.30.470.20:FF:000001">
    <property type="entry name" value="Carbamoyl-phosphate synthase large chain"/>
    <property type="match status" value="1"/>
</dbReference>
<evidence type="ECO:0000256" key="21">
    <source>
        <dbReference type="ARBA" id="ARBA00023211"/>
    </source>
</evidence>
<comment type="similarity">
    <text evidence="24">In the C-terminal section; belongs to the aspartate/ornithine carbamoyltransferase superfamily. ATCase family.</text>
</comment>
<reference evidence="36" key="1">
    <citation type="submission" date="2011-08" db="EMBL/GenBank/DDBJ databases">
        <authorList>
            <person name="Rombauts S."/>
        </authorList>
    </citation>
    <scope>NUCLEOTIDE SEQUENCE</scope>
    <source>
        <strain evidence="36">London</strain>
    </source>
</reference>
<keyword evidence="18" id="KW-0460">Magnesium</keyword>
<dbReference type="SUPFAM" id="SSF52317">
    <property type="entry name" value="Class I glutamine amidotransferase-like"/>
    <property type="match status" value="1"/>
</dbReference>
<evidence type="ECO:0000256" key="19">
    <source>
        <dbReference type="ARBA" id="ARBA00022962"/>
    </source>
</evidence>
<dbReference type="KEGG" id="tut:107362966"/>
<dbReference type="FunFam" id="3.40.50.1370:FF:000002">
    <property type="entry name" value="Aspartate carbamoyltransferase 2"/>
    <property type="match status" value="1"/>
</dbReference>
<evidence type="ECO:0000256" key="15">
    <source>
        <dbReference type="ARBA" id="ARBA00022801"/>
    </source>
</evidence>
<dbReference type="PANTHER" id="PTHR11405">
    <property type="entry name" value="CARBAMOYLTRANSFERASE FAMILY MEMBER"/>
    <property type="match status" value="1"/>
</dbReference>
<dbReference type="UniPathway" id="UPA00070">
    <property type="reaction ID" value="UER00115"/>
</dbReference>
<dbReference type="PRINTS" id="PR00101">
    <property type="entry name" value="ATCASE"/>
</dbReference>
<dbReference type="InterPro" id="IPR006680">
    <property type="entry name" value="Amidohydro-rel"/>
</dbReference>
<dbReference type="PRINTS" id="PR00098">
    <property type="entry name" value="CPSASE"/>
</dbReference>
<dbReference type="GO" id="GO:0004088">
    <property type="term" value="F:carbamoyl-phosphate synthase (glutamine-hydrolyzing) activity"/>
    <property type="evidence" value="ECO:0007669"/>
    <property type="project" value="UniProtKB-EC"/>
</dbReference>
<dbReference type="eggNOG" id="KOG0370">
    <property type="taxonomic scope" value="Eukaryota"/>
</dbReference>
<dbReference type="InterPro" id="IPR036897">
    <property type="entry name" value="CarbamoylP_synth_lsu_oligo_sf"/>
</dbReference>
<feature type="domain" description="MGS-like" evidence="34">
    <location>
        <begin position="1319"/>
        <end position="1473"/>
    </location>
</feature>
<comment type="similarity">
    <text evidence="26">In the 2nd section; belongs to the CarB family.</text>
</comment>
<dbReference type="Gene3D" id="3.30.470.20">
    <property type="entry name" value="ATP-grasp fold, B domain"/>
    <property type="match status" value="2"/>
</dbReference>
<dbReference type="Pfam" id="PF02729">
    <property type="entry name" value="OTCace_N"/>
    <property type="match status" value="1"/>
</dbReference>
<evidence type="ECO:0000256" key="6">
    <source>
        <dbReference type="ARBA" id="ARBA00004880"/>
    </source>
</evidence>
<dbReference type="HAMAP" id="MF_00001">
    <property type="entry name" value="Asp_carb_tr"/>
    <property type="match status" value="1"/>
</dbReference>
<comment type="pathway">
    <text evidence="6">Pyrimidine metabolism; UMP biosynthesis via de novo pathway; (S)-dihydroorotate from bicarbonate: step 3/3.</text>
</comment>
<dbReference type="GO" id="GO:0005524">
    <property type="term" value="F:ATP binding"/>
    <property type="evidence" value="ECO:0007669"/>
    <property type="project" value="UniProtKB-UniRule"/>
</dbReference>
<evidence type="ECO:0000256" key="18">
    <source>
        <dbReference type="ARBA" id="ARBA00022842"/>
    </source>
</evidence>
<dbReference type="PRINTS" id="PR00099">
    <property type="entry name" value="CPSGATASE"/>
</dbReference>
<dbReference type="Pfam" id="PF00988">
    <property type="entry name" value="CPSase_sm_chain"/>
    <property type="match status" value="1"/>
</dbReference>
<dbReference type="NCBIfam" id="TIGR00670">
    <property type="entry name" value="asp_carb_tr"/>
    <property type="match status" value="1"/>
</dbReference>
<dbReference type="Pfam" id="PF25596">
    <property type="entry name" value="CPSase_L_D1"/>
    <property type="match status" value="2"/>
</dbReference>
<dbReference type="GO" id="GO:0005951">
    <property type="term" value="C:carbamoyl-phosphate synthase complex"/>
    <property type="evidence" value="ECO:0007669"/>
    <property type="project" value="TreeGrafter"/>
</dbReference>
<dbReference type="NCBIfam" id="TIGR01368">
    <property type="entry name" value="CPSaseIIsmall"/>
    <property type="match status" value="1"/>
</dbReference>
<evidence type="ECO:0000256" key="31">
    <source>
        <dbReference type="ARBA" id="ARBA00049534"/>
    </source>
</evidence>
<evidence type="ECO:0000256" key="28">
    <source>
        <dbReference type="ARBA" id="ARBA00048492"/>
    </source>
</evidence>
<comment type="catalytic activity">
    <reaction evidence="27">
        <text>hydrogencarbonate + NH4(+) + 2 ATP = carbamoyl phosphate + 2 ADP + phosphate + 2 H(+)</text>
        <dbReference type="Rhea" id="RHEA:18029"/>
        <dbReference type="ChEBI" id="CHEBI:15378"/>
        <dbReference type="ChEBI" id="CHEBI:17544"/>
        <dbReference type="ChEBI" id="CHEBI:28938"/>
        <dbReference type="ChEBI" id="CHEBI:30616"/>
        <dbReference type="ChEBI" id="CHEBI:43474"/>
        <dbReference type="ChEBI" id="CHEBI:58228"/>
        <dbReference type="ChEBI" id="CHEBI:456216"/>
        <dbReference type="EC" id="6.3.4.16"/>
    </reaction>
</comment>
<dbReference type="GO" id="GO:0016597">
    <property type="term" value="F:amino acid binding"/>
    <property type="evidence" value="ECO:0007669"/>
    <property type="project" value="InterPro"/>
</dbReference>
<dbReference type="Pfam" id="PF02142">
    <property type="entry name" value="MGS"/>
    <property type="match status" value="1"/>
</dbReference>
<dbReference type="STRING" id="32264.T1KED0"/>
<dbReference type="PROSITE" id="PS00483">
    <property type="entry name" value="DIHYDROOROTASE_2"/>
    <property type="match status" value="1"/>
</dbReference>
<dbReference type="HAMAP" id="MF_01209">
    <property type="entry name" value="CPSase_S_chain"/>
    <property type="match status" value="1"/>
</dbReference>
<dbReference type="FunFam" id="3.40.50.20:FF:000002">
    <property type="entry name" value="Carbamoyl-phosphate synthase large chain"/>
    <property type="match status" value="1"/>
</dbReference>
<dbReference type="GO" id="GO:0004070">
    <property type="term" value="F:aspartate carbamoyltransferase activity"/>
    <property type="evidence" value="ECO:0007669"/>
    <property type="project" value="UniProtKB-EC"/>
</dbReference>
<evidence type="ECO:0000256" key="20">
    <source>
        <dbReference type="ARBA" id="ARBA00022975"/>
    </source>
</evidence>
<comment type="pathway">
    <text evidence="3">Amino-acid biosynthesis; L-arginine biosynthesis.</text>
</comment>
<dbReference type="Gene3D" id="3.40.50.20">
    <property type="match status" value="2"/>
</dbReference>
<dbReference type="InterPro" id="IPR011607">
    <property type="entry name" value="MGS-like_dom"/>
</dbReference>
<dbReference type="HOGENOM" id="CLU_000513_2_0_1"/>
<evidence type="ECO:0000256" key="26">
    <source>
        <dbReference type="ARBA" id="ARBA00043998"/>
    </source>
</evidence>
<dbReference type="InterPro" id="IPR058047">
    <property type="entry name" value="CPSase_preATP-grasp"/>
</dbReference>
<comment type="similarity">
    <text evidence="7">Belongs to the CarB family.</text>
</comment>
<keyword evidence="16" id="KW-0862">Zinc</keyword>
<evidence type="ECO:0000313" key="35">
    <source>
        <dbReference type="EnsemblMetazoa" id="tetur09g06150.1"/>
    </source>
</evidence>
<comment type="similarity">
    <text evidence="25">In the N-terminal section; belongs to the CarA family.</text>
</comment>
<accession>T1KED0</accession>
<evidence type="ECO:0000256" key="24">
    <source>
        <dbReference type="ARBA" id="ARBA00043979"/>
    </source>
</evidence>
<dbReference type="SMART" id="SM00851">
    <property type="entry name" value="MGS"/>
    <property type="match status" value="1"/>
</dbReference>
<dbReference type="Gene3D" id="3.30.1490.20">
    <property type="entry name" value="ATP-grasp fold, A domain"/>
    <property type="match status" value="1"/>
</dbReference>
<dbReference type="Gene3D" id="3.40.50.1370">
    <property type="entry name" value="Aspartate/ornithine carbamoyltransferase"/>
    <property type="match status" value="2"/>
</dbReference>
<dbReference type="SMART" id="SM01097">
    <property type="entry name" value="CPSase_sm_chain"/>
    <property type="match status" value="1"/>
</dbReference>
<keyword evidence="12" id="KW-0479">Metal-binding</keyword>
<dbReference type="EMBL" id="CAEY01002034">
    <property type="status" value="NOT_ANNOTATED_CDS"/>
    <property type="molecule type" value="Genomic_DNA"/>
</dbReference>
<dbReference type="CDD" id="cd01316">
    <property type="entry name" value="CAD_DHOase"/>
    <property type="match status" value="1"/>
</dbReference>
<keyword evidence="22" id="KW-0511">Multifunctional enzyme</keyword>
<comment type="similarity">
    <text evidence="23">In the 3rd section; belongs to the metallo-dependent hydrolases superfamily. DHOase family. CAD subfamily.</text>
</comment>
<evidence type="ECO:0000256" key="13">
    <source>
        <dbReference type="ARBA" id="ARBA00022737"/>
    </source>
</evidence>
<evidence type="ECO:0000259" key="34">
    <source>
        <dbReference type="PROSITE" id="PS51855"/>
    </source>
</evidence>
<keyword evidence="17 32" id="KW-0067">ATP-binding</keyword>
<feature type="domain" description="ATP-grasp" evidence="33">
    <location>
        <begin position="1055"/>
        <end position="1246"/>
    </location>
</feature>
<dbReference type="FunFam" id="3.40.50.880:FF:000006">
    <property type="entry name" value="Carbamoyl-phosphate synthase 1, mitochondrial"/>
    <property type="match status" value="1"/>
</dbReference>
<dbReference type="InterPro" id="IPR036480">
    <property type="entry name" value="CarbP_synth_ssu_N_sf"/>
</dbReference>
<evidence type="ECO:0000256" key="7">
    <source>
        <dbReference type="ARBA" id="ARBA00009799"/>
    </source>
</evidence>
<dbReference type="NCBIfam" id="NF003671">
    <property type="entry name" value="PRK05294.1"/>
    <property type="match status" value="1"/>
</dbReference>
<dbReference type="InterPro" id="IPR036914">
    <property type="entry name" value="MGS-like_dom_sf"/>
</dbReference>
<dbReference type="Gene3D" id="3.40.50.880">
    <property type="match status" value="1"/>
</dbReference>
<dbReference type="PROSITE" id="PS00867">
    <property type="entry name" value="CPSASE_2"/>
    <property type="match status" value="2"/>
</dbReference>
<protein>
    <submittedName>
        <fullName evidence="35">Uncharacterized protein</fullName>
    </submittedName>
</protein>
<dbReference type="Pfam" id="PF02786">
    <property type="entry name" value="CPSase_L_D2"/>
    <property type="match status" value="2"/>
</dbReference>
<comment type="catalytic activity">
    <reaction evidence="30">
        <text>carbamoyl phosphate + L-aspartate = N-carbamoyl-L-aspartate + phosphate + H(+)</text>
        <dbReference type="Rhea" id="RHEA:20013"/>
        <dbReference type="ChEBI" id="CHEBI:15378"/>
        <dbReference type="ChEBI" id="CHEBI:29991"/>
        <dbReference type="ChEBI" id="CHEBI:32814"/>
        <dbReference type="ChEBI" id="CHEBI:43474"/>
        <dbReference type="ChEBI" id="CHEBI:58228"/>
        <dbReference type="EC" id="2.1.3.2"/>
    </reaction>
</comment>
<keyword evidence="20" id="KW-0665">Pyrimidine biosynthesis</keyword>
<dbReference type="NCBIfam" id="TIGR01369">
    <property type="entry name" value="CPSaseII_lrg"/>
    <property type="match status" value="1"/>
</dbReference>
<keyword evidence="36" id="KW-1185">Reference proteome</keyword>
<evidence type="ECO:0000256" key="27">
    <source>
        <dbReference type="ARBA" id="ARBA00047359"/>
    </source>
</evidence>
<dbReference type="NCBIfam" id="NF009475">
    <property type="entry name" value="PRK12838.1"/>
    <property type="match status" value="1"/>
</dbReference>
<dbReference type="EnsemblMetazoa" id="tetur09g06150.1">
    <property type="protein sequence ID" value="tetur09g06150.1"/>
    <property type="gene ID" value="tetur09g06150"/>
</dbReference>
<evidence type="ECO:0000256" key="22">
    <source>
        <dbReference type="ARBA" id="ARBA00023268"/>
    </source>
</evidence>
<dbReference type="OrthoDB" id="6494631at2759"/>
<dbReference type="InterPro" id="IPR006130">
    <property type="entry name" value="Asp/Orn_carbamoylTrfase"/>
</dbReference>
<gene>
    <name evidence="35" type="primary">107362966</name>
</gene>
<dbReference type="FunFam" id="3.30.470.20:FF:000004">
    <property type="entry name" value="Carbamoyl-phosphate synthase (glutamine-hydrolyzing)"/>
    <property type="match status" value="1"/>
</dbReference>